<reference evidence="3 4" key="1">
    <citation type="journal article" date="2015" name="Int. J. Syst. Evol. Microbiol.">
        <title>Nitrosospira lacus sp. nov., a psychrotolerant, ammonia-oxidizing bacterium from sandy lake sediment.</title>
        <authorList>
            <person name="Urakawa H."/>
            <person name="Garcia J.C."/>
            <person name="Nielsen J.L."/>
            <person name="Le V.Q."/>
            <person name="Kozlowski J.A."/>
            <person name="Stein L.Y."/>
            <person name="Lim C.K."/>
            <person name="Pommerening-Roser A."/>
            <person name="Martens-Habbena W."/>
            <person name="Stahl D.A."/>
            <person name="Klotz M.G."/>
        </authorList>
    </citation>
    <scope>NUCLEOTIDE SEQUENCE [LARGE SCALE GENOMIC DNA]</scope>
    <source>
        <strain evidence="3 4">APG3</strain>
    </source>
</reference>
<protein>
    <submittedName>
        <fullName evidence="3">PEP-CTERM sorting domain-containing protein</fullName>
    </submittedName>
</protein>
<dbReference type="InterPro" id="IPR013424">
    <property type="entry name" value="Ice-binding_C"/>
</dbReference>
<evidence type="ECO:0000259" key="2">
    <source>
        <dbReference type="Pfam" id="PF07589"/>
    </source>
</evidence>
<organism evidence="3 4">
    <name type="scientific">Nitrosospira lacus</name>
    <dbReference type="NCBI Taxonomy" id="1288494"/>
    <lineage>
        <taxon>Bacteria</taxon>
        <taxon>Pseudomonadati</taxon>
        <taxon>Pseudomonadota</taxon>
        <taxon>Betaproteobacteria</taxon>
        <taxon>Nitrosomonadales</taxon>
        <taxon>Nitrosomonadaceae</taxon>
        <taxon>Nitrosospira</taxon>
    </lineage>
</organism>
<keyword evidence="1" id="KW-0732">Signal</keyword>
<dbReference type="EMBL" id="CP021106">
    <property type="protein sequence ID" value="ARO88311.1"/>
    <property type="molecule type" value="Genomic_DNA"/>
</dbReference>
<keyword evidence="4" id="KW-1185">Reference proteome</keyword>
<gene>
    <name evidence="3" type="ORF">EBAPG3_011275</name>
</gene>
<dbReference type="AlphaFoldDB" id="A0A1W6SR94"/>
<feature type="signal peptide" evidence="1">
    <location>
        <begin position="1"/>
        <end position="23"/>
    </location>
</feature>
<dbReference type="RefSeq" id="WP_004174717.1">
    <property type="nucleotide sequence ID" value="NZ_CP021106.3"/>
</dbReference>
<evidence type="ECO:0000256" key="1">
    <source>
        <dbReference type="SAM" id="SignalP"/>
    </source>
</evidence>
<evidence type="ECO:0000313" key="3">
    <source>
        <dbReference type="EMBL" id="ARO88311.1"/>
    </source>
</evidence>
<dbReference type="OrthoDB" id="8566501at2"/>
<proteinExistence type="predicted"/>
<dbReference type="Pfam" id="PF07589">
    <property type="entry name" value="PEP-CTERM"/>
    <property type="match status" value="1"/>
</dbReference>
<feature type="chain" id="PRO_5010889870" evidence="1">
    <location>
        <begin position="24"/>
        <end position="229"/>
    </location>
</feature>
<name>A0A1W6SR94_9PROT</name>
<evidence type="ECO:0000313" key="4">
    <source>
        <dbReference type="Proteomes" id="UP000012179"/>
    </source>
</evidence>
<dbReference type="NCBIfam" id="TIGR02595">
    <property type="entry name" value="PEP_CTERM"/>
    <property type="match status" value="1"/>
</dbReference>
<sequence length="229" mass="23868">MSKLSGPTSILALVLATASSAQALPIYSTANFSGEVTNVTKFGSDLGLQKTNTCSGCPEGFVGGHLLFDANLTPGAGSGIISVPLASVAGASNDLIFDIILGGNPLEFYFGDANTQDGPAIQFKNGVFNGLDFVRDFSLNGHSFELSMQGKNWDIKTLNSNGVYSQLAASGHLNIGNAGLTHQQVFMPTPEPSAALPASVPEPATLALLGLGFLGLAAVHRRRRELVRY</sequence>
<accession>A0A1W6SR94</accession>
<dbReference type="eggNOG" id="ENOG5033KHS">
    <property type="taxonomic scope" value="Bacteria"/>
</dbReference>
<dbReference type="Proteomes" id="UP000012179">
    <property type="component" value="Chromosome"/>
</dbReference>
<dbReference type="KEGG" id="nlc:EBAPG3_011275"/>
<feature type="domain" description="Ice-binding protein C-terminal" evidence="2">
    <location>
        <begin position="199"/>
        <end position="222"/>
    </location>
</feature>